<comment type="caution">
    <text evidence="1">The sequence shown here is derived from an EMBL/GenBank/DDBJ whole genome shotgun (WGS) entry which is preliminary data.</text>
</comment>
<organism evidence="1 2">
    <name type="scientific">Durusdinium trenchii</name>
    <dbReference type="NCBI Taxonomy" id="1381693"/>
    <lineage>
        <taxon>Eukaryota</taxon>
        <taxon>Sar</taxon>
        <taxon>Alveolata</taxon>
        <taxon>Dinophyceae</taxon>
        <taxon>Suessiales</taxon>
        <taxon>Symbiodiniaceae</taxon>
        <taxon>Durusdinium</taxon>
    </lineage>
</organism>
<feature type="non-terminal residue" evidence="1">
    <location>
        <position position="1"/>
    </location>
</feature>
<name>A0ABP0KF20_9DINO</name>
<sequence>EVRRRRSGAAAAVADVHTAEERLEVTDTKEETKGFQAFLENGQVKAGKMKDLLGCLATSPLTPKERFEVLGALQQTEEGRLGRMVELNGHHLLCQWIFKDEVPVARAALGLLKRLKFKEPEKLKLMELLERLPREELTPQVAACRKKWKLAPKPKPAPCTVVDEEEARRVKRKIQENEEKKIIEQINELGRLLDEREEPKFCVDDLFADPFA</sequence>
<protein>
    <submittedName>
        <fullName evidence="1">E3 ubiquitin-protein ligase HERC6</fullName>
    </submittedName>
</protein>
<evidence type="ECO:0000313" key="2">
    <source>
        <dbReference type="Proteomes" id="UP001642464"/>
    </source>
</evidence>
<dbReference type="Proteomes" id="UP001642464">
    <property type="component" value="Unassembled WGS sequence"/>
</dbReference>
<dbReference type="EMBL" id="CAXAMM010011159">
    <property type="protein sequence ID" value="CAK9025408.1"/>
    <property type="molecule type" value="Genomic_DNA"/>
</dbReference>
<reference evidence="1 2" key="1">
    <citation type="submission" date="2024-02" db="EMBL/GenBank/DDBJ databases">
        <authorList>
            <person name="Chen Y."/>
            <person name="Shah S."/>
            <person name="Dougan E. K."/>
            <person name="Thang M."/>
            <person name="Chan C."/>
        </authorList>
    </citation>
    <scope>NUCLEOTIDE SEQUENCE [LARGE SCALE GENOMIC DNA]</scope>
</reference>
<gene>
    <name evidence="1" type="ORF">SCF082_LOCUS17068</name>
</gene>
<keyword evidence="2" id="KW-1185">Reference proteome</keyword>
<evidence type="ECO:0000313" key="1">
    <source>
        <dbReference type="EMBL" id="CAK9025408.1"/>
    </source>
</evidence>
<accession>A0ABP0KF20</accession>
<proteinExistence type="predicted"/>